<evidence type="ECO:0000259" key="2">
    <source>
        <dbReference type="Pfam" id="PF22828"/>
    </source>
</evidence>
<keyword evidence="7" id="KW-1185">Reference proteome</keyword>
<dbReference type="InterPro" id="IPR054535">
    <property type="entry name" value="HphA_N"/>
</dbReference>
<dbReference type="Pfam" id="PF22829">
    <property type="entry name" value="HphA_C"/>
    <property type="match status" value="1"/>
</dbReference>
<dbReference type="InterPro" id="IPR054536">
    <property type="entry name" value="HphA_C"/>
</dbReference>
<dbReference type="KEGG" id="vcy:IX92_15470"/>
<evidence type="ECO:0000313" key="5">
    <source>
        <dbReference type="EMBL" id="KJY69692.1"/>
    </source>
</evidence>
<dbReference type="STRING" id="190893.BA953_08400"/>
<feature type="signal peptide" evidence="1">
    <location>
        <begin position="1"/>
        <end position="22"/>
    </location>
</feature>
<proteinExistence type="predicted"/>
<evidence type="ECO:0000313" key="4">
    <source>
        <dbReference type="EMBL" id="AIW20348.1"/>
    </source>
</evidence>
<evidence type="ECO:0000313" key="7">
    <source>
        <dbReference type="Proteomes" id="UP000030081"/>
    </source>
</evidence>
<dbReference type="RefSeq" id="WP_006957179.1">
    <property type="nucleotide sequence ID" value="NZ_CP009617.1"/>
</dbReference>
<evidence type="ECO:0000256" key="1">
    <source>
        <dbReference type="SAM" id="SignalP"/>
    </source>
</evidence>
<dbReference type="EMBL" id="VTXP01000022">
    <property type="protein sequence ID" value="NOJ25910.1"/>
    <property type="molecule type" value="Genomic_DNA"/>
</dbReference>
<dbReference type="Pfam" id="PF22828">
    <property type="entry name" value="HphA_N"/>
    <property type="match status" value="1"/>
</dbReference>
<dbReference type="EMBL" id="JXXR01000019">
    <property type="protein sequence ID" value="KJY69692.1"/>
    <property type="molecule type" value="Genomic_DNA"/>
</dbReference>
<dbReference type="Proteomes" id="UP000576645">
    <property type="component" value="Unassembled WGS sequence"/>
</dbReference>
<organism evidence="5">
    <name type="scientific">Vibrio coralliilyticus</name>
    <dbReference type="NCBI Taxonomy" id="190893"/>
    <lineage>
        <taxon>Bacteria</taxon>
        <taxon>Pseudomonadati</taxon>
        <taxon>Pseudomonadota</taxon>
        <taxon>Gammaproteobacteria</taxon>
        <taxon>Vibrionales</taxon>
        <taxon>Vibrionaceae</taxon>
        <taxon>Vibrio</taxon>
    </lineage>
</organism>
<evidence type="ECO:0000259" key="3">
    <source>
        <dbReference type="Pfam" id="PF22829"/>
    </source>
</evidence>
<sequence length="233" mass="23874">MKIVQLSWISAAMLGLSSLAHAGFDGAISDGSQRQVGESEVWVPFIHSKGKAGIGSTGGKKVDFDGLTVFASQNGDVYTSGSDHNNSKYVFSQVAGQDIWFGEWSSGTENGQAVDRAVYYVGDDTGTTVPTSGSATYTVAGINNGATLSGQFTADFGAQTLNGALSNSNLSINLYNNAINASTAEFSGTAVANGMSIGHSQGHFFGADAAFLAGFAKFAGDSTLDTAFGGSKN</sequence>
<reference evidence="4 7" key="1">
    <citation type="submission" date="2014-10" db="EMBL/GenBank/DDBJ databases">
        <title>The Complete Genome Sequence for the Shellfish Pathogen Vibrio coralliilyticus RE98 Isolated from a Shellfish Hatchery.</title>
        <authorList>
            <person name="Richards G.P."/>
            <person name="Bono J.L."/>
            <person name="Watson M.A."/>
            <person name="Needleman D.S."/>
        </authorList>
    </citation>
    <scope>NUCLEOTIDE SEQUENCE [LARGE SCALE GENOMIC DNA]</scope>
    <source>
        <strain evidence="4 7">RE98</strain>
    </source>
</reference>
<keyword evidence="1" id="KW-0732">Signal</keyword>
<feature type="domain" description="HphA N-terminal heme-binding" evidence="2">
    <location>
        <begin position="24"/>
        <end position="110"/>
    </location>
</feature>
<gene>
    <name evidence="6" type="ORF">F0238_24620</name>
    <name evidence="4" type="ORF">IX92_15470</name>
    <name evidence="5" type="ORF">TW71_17950</name>
</gene>
<dbReference type="OrthoDB" id="8607327at2"/>
<feature type="domain" description="HphA C-terminal" evidence="3">
    <location>
        <begin position="127"/>
        <end position="232"/>
    </location>
</feature>
<evidence type="ECO:0000313" key="8">
    <source>
        <dbReference type="Proteomes" id="UP000576645"/>
    </source>
</evidence>
<reference evidence="6 8" key="3">
    <citation type="submission" date="2019-09" db="EMBL/GenBank/DDBJ databases">
        <title>Draft genome sequencing and comparative genomics of hatchery-associated Vibrios.</title>
        <authorList>
            <person name="Kehlet-Delgado H."/>
            <person name="Mueller R.S."/>
        </authorList>
    </citation>
    <scope>NUCLEOTIDE SEQUENCE [LARGE SCALE GENOMIC DNA]</scope>
    <source>
        <strain evidence="6 8">09-121-3</strain>
    </source>
</reference>
<accession>A0A2A2MK23</accession>
<evidence type="ECO:0000313" key="6">
    <source>
        <dbReference type="EMBL" id="NOJ25910.1"/>
    </source>
</evidence>
<dbReference type="AlphaFoldDB" id="A0A2A2MK23"/>
<feature type="chain" id="PRO_5011918065" evidence="1">
    <location>
        <begin position="23"/>
        <end position="233"/>
    </location>
</feature>
<dbReference type="EMBL" id="CP009617">
    <property type="protein sequence ID" value="AIW20348.1"/>
    <property type="molecule type" value="Genomic_DNA"/>
</dbReference>
<dbReference type="SUPFAM" id="SSF56925">
    <property type="entry name" value="OMPA-like"/>
    <property type="match status" value="1"/>
</dbReference>
<dbReference type="NCBIfam" id="NF041636">
    <property type="entry name" value="slam_lipo"/>
    <property type="match status" value="1"/>
</dbReference>
<reference evidence="5" key="2">
    <citation type="journal article" date="2015" name="BMC Genomics">
        <title>Genome mining reveals unlocked bioactive potential of marine Gram-negative bacteria.</title>
        <authorList>
            <person name="Machado H."/>
            <person name="Sonnenschein E.C."/>
            <person name="Melchiorsen J."/>
            <person name="Gram L."/>
        </authorList>
    </citation>
    <scope>NUCLEOTIDE SEQUENCE</scope>
    <source>
        <strain evidence="5">S2052</strain>
    </source>
</reference>
<dbReference type="InterPro" id="IPR011250">
    <property type="entry name" value="OMP/PagP_B-barrel"/>
</dbReference>
<protein>
    <submittedName>
        <fullName evidence="6">Transferrin-binding protein-like solute binding protein</fullName>
    </submittedName>
</protein>
<dbReference type="Proteomes" id="UP000030081">
    <property type="component" value="Chromosome 1"/>
</dbReference>
<name>A0A2A2MK23_9VIBR</name>
<dbReference type="GeneID" id="93940347"/>
<dbReference type="InterPro" id="IPR054843">
    <property type="entry name" value="Slam_hemophilin_C"/>
</dbReference>
<dbReference type="Gene3D" id="2.40.160.90">
    <property type="match status" value="1"/>
</dbReference>